<feature type="compositionally biased region" description="Basic and acidic residues" evidence="1">
    <location>
        <begin position="67"/>
        <end position="77"/>
    </location>
</feature>
<accession>A0A367WV93</accession>
<feature type="compositionally biased region" description="Low complexity" evidence="1">
    <location>
        <begin position="48"/>
        <end position="62"/>
    </location>
</feature>
<gene>
    <name evidence="2" type="ORF">TH25_18420</name>
</gene>
<name>A0A367WV93_9PROT</name>
<dbReference type="AlphaFoldDB" id="A0A367WV93"/>
<evidence type="ECO:0000256" key="1">
    <source>
        <dbReference type="SAM" id="MobiDB-lite"/>
    </source>
</evidence>
<proteinExistence type="predicted"/>
<evidence type="ECO:0000313" key="2">
    <source>
        <dbReference type="EMBL" id="RCK45307.1"/>
    </source>
</evidence>
<sequence length="104" mass="10524">AGVARAGAGAVGQRVRSVAGRATSGVRQSFADGQRGAFTATGGTRPSGGEAPTGAVAAASGAPDWAQKLRREQRLREGATVTAHTIRDGDRPGSGENPRLRDDD</sequence>
<reference evidence="2 3" key="1">
    <citation type="submission" date="2014-07" db="EMBL/GenBank/DDBJ databases">
        <title>Draft genome sequence of Thalassospira profundimaris S25-3-2.</title>
        <authorList>
            <person name="Lai Q."/>
            <person name="Shao Z."/>
        </authorList>
    </citation>
    <scope>NUCLEOTIDE SEQUENCE [LARGE SCALE GENOMIC DNA]</scope>
    <source>
        <strain evidence="2 3">S25-3-2</strain>
    </source>
</reference>
<protein>
    <recommendedName>
        <fullName evidence="4">Conjugal transfer protein TrbL</fullName>
    </recommendedName>
</protein>
<organism evidence="2 3">
    <name type="scientific">Thalassospira profundimaris</name>
    <dbReference type="NCBI Taxonomy" id="502049"/>
    <lineage>
        <taxon>Bacteria</taxon>
        <taxon>Pseudomonadati</taxon>
        <taxon>Pseudomonadota</taxon>
        <taxon>Alphaproteobacteria</taxon>
        <taxon>Rhodospirillales</taxon>
        <taxon>Thalassospiraceae</taxon>
        <taxon>Thalassospira</taxon>
    </lineage>
</organism>
<feature type="compositionally biased region" description="Basic and acidic residues" evidence="1">
    <location>
        <begin position="85"/>
        <end position="104"/>
    </location>
</feature>
<evidence type="ECO:0000313" key="3">
    <source>
        <dbReference type="Proteomes" id="UP000252517"/>
    </source>
</evidence>
<comment type="caution">
    <text evidence="2">The sequence shown here is derived from an EMBL/GenBank/DDBJ whole genome shotgun (WGS) entry which is preliminary data.</text>
</comment>
<feature type="region of interest" description="Disordered" evidence="1">
    <location>
        <begin position="19"/>
        <end position="104"/>
    </location>
</feature>
<feature type="non-terminal residue" evidence="2">
    <location>
        <position position="1"/>
    </location>
</feature>
<dbReference type="EMBL" id="JPWH01000017">
    <property type="protein sequence ID" value="RCK45307.1"/>
    <property type="molecule type" value="Genomic_DNA"/>
</dbReference>
<evidence type="ECO:0008006" key="4">
    <source>
        <dbReference type="Google" id="ProtNLM"/>
    </source>
</evidence>
<dbReference type="Proteomes" id="UP000252517">
    <property type="component" value="Unassembled WGS sequence"/>
</dbReference>